<evidence type="ECO:0000256" key="4">
    <source>
        <dbReference type="SAM" id="SignalP"/>
    </source>
</evidence>
<dbReference type="OrthoDB" id="9815602at2"/>
<dbReference type="RefSeq" id="WP_075365462.1">
    <property type="nucleotide sequence ID" value="NZ_MLBF01000022.1"/>
</dbReference>
<proteinExistence type="inferred from homology"/>
<evidence type="ECO:0000313" key="6">
    <source>
        <dbReference type="EMBL" id="OLN30795.1"/>
    </source>
</evidence>
<dbReference type="EMBL" id="MLBF01000022">
    <property type="protein sequence ID" value="OLN30795.1"/>
    <property type="molecule type" value="Genomic_DNA"/>
</dbReference>
<comment type="caution">
    <text evidence="6">The sequence shown here is derived from an EMBL/GenBank/DDBJ whole genome shotgun (WGS) entry which is preliminary data.</text>
</comment>
<sequence length="344" mass="36702">MKKFLGIALSIVLATGLLAGCSTGNAGSSTSSSQPEKLTKMRVAYMPNMGSASTLVTAIKMGYFKQEGIDVELVQFAKGPDEIAAMGSGNIDVSQIGHGAHTLAAKGQANIITIDDTSLADAVMGNKDKGINTISDLKGKTIGTSLGTSSQVILDLALASVGMTEKDVKVVQMDPSAAVTAMVTGNVDAVAIWSPSTITVKQKMGDKVVTLADNNTYKDQMQFPSSFVVTPTYASKNKDLLIHFTSALFKAMDYRSKPENIKTVADWVAAQIKQDPALIELGEGEGNWLTSKYVYDSVKDGTLKKIYENQQALFVTNKQLPAAVNVDNYVLYDNMKAAYEANNK</sequence>
<evidence type="ECO:0000256" key="3">
    <source>
        <dbReference type="ARBA" id="ARBA00022729"/>
    </source>
</evidence>
<keyword evidence="3 4" id="KW-0732">Signal</keyword>
<dbReference type="Pfam" id="PF09084">
    <property type="entry name" value="NMT1"/>
    <property type="match status" value="1"/>
</dbReference>
<dbReference type="InterPro" id="IPR015168">
    <property type="entry name" value="SsuA/THI5"/>
</dbReference>
<feature type="signal peptide" evidence="4">
    <location>
        <begin position="1"/>
        <end position="19"/>
    </location>
</feature>
<dbReference type="GO" id="GO:0042597">
    <property type="term" value="C:periplasmic space"/>
    <property type="evidence" value="ECO:0007669"/>
    <property type="project" value="UniProtKB-SubCell"/>
</dbReference>
<feature type="chain" id="PRO_5039515439" description="Solute-binding protein family 3/N-terminal domain-containing protein" evidence="4">
    <location>
        <begin position="20"/>
        <end position="344"/>
    </location>
</feature>
<comment type="similarity">
    <text evidence="2">Belongs to the bacterial solute-binding protein SsuA/TauA family.</text>
</comment>
<dbReference type="Gene3D" id="3.40.190.10">
    <property type="entry name" value="Periplasmic binding protein-like II"/>
    <property type="match status" value="2"/>
</dbReference>
<name>A0A1Q8QTY2_9FIRM</name>
<dbReference type="SMART" id="SM00062">
    <property type="entry name" value="PBPb"/>
    <property type="match status" value="1"/>
</dbReference>
<evidence type="ECO:0000256" key="1">
    <source>
        <dbReference type="ARBA" id="ARBA00004418"/>
    </source>
</evidence>
<protein>
    <recommendedName>
        <fullName evidence="5">Solute-binding protein family 3/N-terminal domain-containing protein</fullName>
    </recommendedName>
</protein>
<dbReference type="STRING" id="1888891.DSOL_2913"/>
<comment type="subcellular location">
    <subcellularLocation>
        <location evidence="1">Periplasm</location>
    </subcellularLocation>
</comment>
<evidence type="ECO:0000259" key="5">
    <source>
        <dbReference type="SMART" id="SM00062"/>
    </source>
</evidence>
<feature type="domain" description="Solute-binding protein family 3/N-terminal" evidence="5">
    <location>
        <begin position="58"/>
        <end position="258"/>
    </location>
</feature>
<keyword evidence="7" id="KW-1185">Reference proteome</keyword>
<evidence type="ECO:0000313" key="7">
    <source>
        <dbReference type="Proteomes" id="UP000186102"/>
    </source>
</evidence>
<dbReference type="InterPro" id="IPR001638">
    <property type="entry name" value="Solute-binding_3/MltF_N"/>
</dbReference>
<gene>
    <name evidence="6" type="ORF">DSOL_2913</name>
</gene>
<reference evidence="6 7" key="1">
    <citation type="submission" date="2016-09" db="EMBL/GenBank/DDBJ databases">
        <title>Complete genome of Desulfosporosinus sp. OL.</title>
        <authorList>
            <person name="Mardanov A."/>
            <person name="Beletsky A."/>
            <person name="Panova A."/>
            <person name="Karnachuk O."/>
            <person name="Ravin N."/>
        </authorList>
    </citation>
    <scope>NUCLEOTIDE SEQUENCE [LARGE SCALE GENOMIC DNA]</scope>
    <source>
        <strain evidence="6 7">OL</strain>
    </source>
</reference>
<dbReference type="AlphaFoldDB" id="A0A1Q8QTY2"/>
<dbReference type="PANTHER" id="PTHR30024">
    <property type="entry name" value="ALIPHATIC SULFONATES-BINDING PROTEIN-RELATED"/>
    <property type="match status" value="1"/>
</dbReference>
<dbReference type="Proteomes" id="UP000186102">
    <property type="component" value="Unassembled WGS sequence"/>
</dbReference>
<accession>A0A1Q8QTY2</accession>
<dbReference type="PROSITE" id="PS51257">
    <property type="entry name" value="PROKAR_LIPOPROTEIN"/>
    <property type="match status" value="1"/>
</dbReference>
<dbReference type="PANTHER" id="PTHR30024:SF47">
    <property type="entry name" value="TAURINE-BINDING PERIPLASMIC PROTEIN"/>
    <property type="match status" value="1"/>
</dbReference>
<dbReference type="GO" id="GO:0042918">
    <property type="term" value="P:alkanesulfonate transmembrane transport"/>
    <property type="evidence" value="ECO:0007669"/>
    <property type="project" value="TreeGrafter"/>
</dbReference>
<evidence type="ECO:0000256" key="2">
    <source>
        <dbReference type="ARBA" id="ARBA00010742"/>
    </source>
</evidence>
<dbReference type="SUPFAM" id="SSF53850">
    <property type="entry name" value="Periplasmic binding protein-like II"/>
    <property type="match status" value="1"/>
</dbReference>
<organism evidence="6 7">
    <name type="scientific">Desulfosporosinus metallidurans</name>
    <dbReference type="NCBI Taxonomy" id="1888891"/>
    <lineage>
        <taxon>Bacteria</taxon>
        <taxon>Bacillati</taxon>
        <taxon>Bacillota</taxon>
        <taxon>Clostridia</taxon>
        <taxon>Eubacteriales</taxon>
        <taxon>Desulfitobacteriaceae</taxon>
        <taxon>Desulfosporosinus</taxon>
    </lineage>
</organism>